<keyword evidence="4 11" id="KW-0507">mRNA processing</keyword>
<dbReference type="Pfam" id="PF00076">
    <property type="entry name" value="RRM_1"/>
    <property type="match status" value="1"/>
</dbReference>
<dbReference type="CDD" id="cd12324">
    <property type="entry name" value="RRM_RBM8"/>
    <property type="match status" value="1"/>
</dbReference>
<dbReference type="SMART" id="SM00360">
    <property type="entry name" value="RRM"/>
    <property type="match status" value="1"/>
</dbReference>
<dbReference type="FunFam" id="3.30.70.330:FF:000525">
    <property type="entry name" value="RNA-binding protein 8A"/>
    <property type="match status" value="1"/>
</dbReference>
<dbReference type="Gene3D" id="3.30.70.330">
    <property type="match status" value="1"/>
</dbReference>
<evidence type="ECO:0000256" key="5">
    <source>
        <dbReference type="ARBA" id="ARBA00022845"/>
    </source>
</evidence>
<dbReference type="GO" id="GO:0016607">
    <property type="term" value="C:nuclear speck"/>
    <property type="evidence" value="ECO:0007669"/>
    <property type="project" value="UniProtKB-SubCell"/>
</dbReference>
<keyword evidence="6 10" id="KW-0694">RNA-binding</keyword>
<reference evidence="14" key="1">
    <citation type="journal article" date="2010" name="Nature">
        <title>The Amphimedon queenslandica genome and the evolution of animal complexity.</title>
        <authorList>
            <person name="Srivastava M."/>
            <person name="Simakov O."/>
            <person name="Chapman J."/>
            <person name="Fahey B."/>
            <person name="Gauthier M.E."/>
            <person name="Mitros T."/>
            <person name="Richards G.S."/>
            <person name="Conaco C."/>
            <person name="Dacre M."/>
            <person name="Hellsten U."/>
            <person name="Larroux C."/>
            <person name="Putnam N.H."/>
            <person name="Stanke M."/>
            <person name="Adamska M."/>
            <person name="Darling A."/>
            <person name="Degnan S.M."/>
            <person name="Oakley T.H."/>
            <person name="Plachetzki D.C."/>
            <person name="Zhai Y."/>
            <person name="Adamski M."/>
            <person name="Calcino A."/>
            <person name="Cummins S.F."/>
            <person name="Goodstein D.M."/>
            <person name="Harris C."/>
            <person name="Jackson D.J."/>
            <person name="Leys S.P."/>
            <person name="Shu S."/>
            <person name="Woodcroft B.J."/>
            <person name="Vervoort M."/>
            <person name="Kosik K.S."/>
            <person name="Manning G."/>
            <person name="Degnan B.M."/>
            <person name="Rokhsar D.S."/>
        </authorList>
    </citation>
    <scope>NUCLEOTIDE SEQUENCE [LARGE SCALE GENOMIC DNA]</scope>
</reference>
<dbReference type="PROSITE" id="PS50102">
    <property type="entry name" value="RRM"/>
    <property type="match status" value="1"/>
</dbReference>
<dbReference type="InterPro" id="IPR033744">
    <property type="entry name" value="RRM_RBM8"/>
</dbReference>
<protein>
    <recommendedName>
        <fullName evidence="9 11">RNA-binding protein 8A</fullName>
    </recommendedName>
</protein>
<keyword evidence="7 11" id="KW-0508">mRNA splicing</keyword>
<proteinExistence type="inferred from homology"/>
<dbReference type="GO" id="GO:0008380">
    <property type="term" value="P:RNA splicing"/>
    <property type="evidence" value="ECO:0007669"/>
    <property type="project" value="UniProtKB-KW"/>
</dbReference>
<keyword evidence="8 11" id="KW-0539">Nucleus</keyword>
<evidence type="ECO:0000256" key="7">
    <source>
        <dbReference type="ARBA" id="ARBA00023187"/>
    </source>
</evidence>
<dbReference type="InParanoid" id="A0A1X7UL58"/>
<dbReference type="PRINTS" id="PR01738">
    <property type="entry name" value="RNABINDINGM8"/>
</dbReference>
<dbReference type="GO" id="GO:0006397">
    <property type="term" value="P:mRNA processing"/>
    <property type="evidence" value="ECO:0007669"/>
    <property type="project" value="UniProtKB-KW"/>
</dbReference>
<dbReference type="InterPro" id="IPR035979">
    <property type="entry name" value="RBD_domain_sf"/>
</dbReference>
<organism evidence="13">
    <name type="scientific">Amphimedon queenslandica</name>
    <name type="common">Sponge</name>
    <dbReference type="NCBI Taxonomy" id="400682"/>
    <lineage>
        <taxon>Eukaryota</taxon>
        <taxon>Metazoa</taxon>
        <taxon>Porifera</taxon>
        <taxon>Demospongiae</taxon>
        <taxon>Heteroscleromorpha</taxon>
        <taxon>Haplosclerida</taxon>
        <taxon>Niphatidae</taxon>
        <taxon>Amphimedon</taxon>
    </lineage>
</organism>
<dbReference type="SUPFAM" id="SSF54928">
    <property type="entry name" value="RNA-binding domain, RBD"/>
    <property type="match status" value="1"/>
</dbReference>
<dbReference type="Proteomes" id="UP000007879">
    <property type="component" value="Unassembled WGS sequence"/>
</dbReference>
<gene>
    <name evidence="13" type="primary">100638940</name>
</gene>
<accession>A0A1X7UL58</accession>
<keyword evidence="2 11" id="KW-0813">Transport</keyword>
<evidence type="ECO:0000256" key="3">
    <source>
        <dbReference type="ARBA" id="ARBA00022490"/>
    </source>
</evidence>
<name>A0A1X7UL58_AMPQE</name>
<dbReference type="STRING" id="400682.A0A1X7UL58"/>
<evidence type="ECO:0000256" key="4">
    <source>
        <dbReference type="ARBA" id="ARBA00022664"/>
    </source>
</evidence>
<sequence>MAGIGEDYAMEDGSVEKVKSSAKVRKGRGFGDKDRDYEKLQYESIDSSEGPGPMRSIEGWILFVTGVNEEAQEDELMDKFAEYGEVKNMHVNLDRRTGFLKGYTLVEYETYREAQQAINALNGAEFLGQMLKVDWAFIKHPKTGVGRRLSSGLR</sequence>
<dbReference type="PANTHER" id="PTHR45894">
    <property type="entry name" value="RNA-BINDING PROTEIN 8A"/>
    <property type="match status" value="1"/>
</dbReference>
<dbReference type="AlphaFoldDB" id="A0A1X7UL58"/>
<dbReference type="InterPro" id="IPR000504">
    <property type="entry name" value="RRM_dom"/>
</dbReference>
<evidence type="ECO:0000256" key="9">
    <source>
        <dbReference type="ARBA" id="ARBA00077711"/>
    </source>
</evidence>
<dbReference type="GO" id="GO:0051028">
    <property type="term" value="P:mRNA transport"/>
    <property type="evidence" value="ECO:0007669"/>
    <property type="project" value="UniProtKB-KW"/>
</dbReference>
<evidence type="ECO:0000313" key="14">
    <source>
        <dbReference type="Proteomes" id="UP000007879"/>
    </source>
</evidence>
<dbReference type="GO" id="GO:0006417">
    <property type="term" value="P:regulation of translation"/>
    <property type="evidence" value="ECO:0007669"/>
    <property type="project" value="UniProtKB-KW"/>
</dbReference>
<comment type="subunit">
    <text evidence="11">Heterodimer with MAGOH. Part of the mRNA splicing-dependent exon junction complex (EJC) complex; the core complex contains CASC3, EIF4A3, MAGOH and RBM8A.</text>
</comment>
<evidence type="ECO:0000256" key="1">
    <source>
        <dbReference type="ARBA" id="ARBA00007987"/>
    </source>
</evidence>
<evidence type="ECO:0000256" key="2">
    <source>
        <dbReference type="ARBA" id="ARBA00022448"/>
    </source>
</evidence>
<dbReference type="InterPro" id="IPR008111">
    <property type="entry name" value="RNA-bd_8"/>
</dbReference>
<comment type="function">
    <text evidence="11">Core component of the splicing-dependent multiprotein exon junction complex (EJC) deposited at splice junctions on mRNAs.</text>
</comment>
<dbReference type="EnsemblMetazoa" id="Aqu2.1.28239_001">
    <property type="protein sequence ID" value="Aqu2.1.28239_001"/>
    <property type="gene ID" value="Aqu2.1.28239"/>
</dbReference>
<dbReference type="OrthoDB" id="15688at2759"/>
<evidence type="ECO:0000259" key="12">
    <source>
        <dbReference type="PROSITE" id="PS50102"/>
    </source>
</evidence>
<evidence type="ECO:0000313" key="13">
    <source>
        <dbReference type="EnsemblMetazoa" id="Aqu2.1.28239_001"/>
    </source>
</evidence>
<feature type="domain" description="RRM" evidence="12">
    <location>
        <begin position="60"/>
        <end position="138"/>
    </location>
</feature>
<comment type="subcellular location">
    <subcellularLocation>
        <location evidence="11">Nucleus</location>
    </subcellularLocation>
    <subcellularLocation>
        <location evidence="11">Nucleus speckle</location>
    </subcellularLocation>
    <subcellularLocation>
        <location evidence="11">Cytoplasm</location>
    </subcellularLocation>
</comment>
<dbReference type="OMA" id="IYNHEEF"/>
<evidence type="ECO:0000256" key="10">
    <source>
        <dbReference type="PROSITE-ProRule" id="PRU00176"/>
    </source>
</evidence>
<reference evidence="13" key="2">
    <citation type="submission" date="2017-05" db="UniProtKB">
        <authorList>
            <consortium name="EnsemblMetazoa"/>
        </authorList>
    </citation>
    <scope>IDENTIFICATION</scope>
</reference>
<keyword evidence="11" id="KW-0509">mRNA transport</keyword>
<dbReference type="EnsemblMetazoa" id="XM_003387551.3">
    <property type="protein sequence ID" value="XP_003387599.1"/>
    <property type="gene ID" value="LOC100638940"/>
</dbReference>
<evidence type="ECO:0000256" key="6">
    <source>
        <dbReference type="ARBA" id="ARBA00022884"/>
    </source>
</evidence>
<evidence type="ECO:0000256" key="8">
    <source>
        <dbReference type="ARBA" id="ARBA00023242"/>
    </source>
</evidence>
<keyword evidence="5" id="KW-0810">Translation regulation</keyword>
<dbReference type="KEGG" id="aqu:100638940"/>
<keyword evidence="14" id="KW-1185">Reference proteome</keyword>
<dbReference type="eggNOG" id="KOG0130">
    <property type="taxonomic scope" value="Eukaryota"/>
</dbReference>
<keyword evidence="3 11" id="KW-0963">Cytoplasm</keyword>
<dbReference type="GO" id="GO:0005737">
    <property type="term" value="C:cytoplasm"/>
    <property type="evidence" value="ECO:0007669"/>
    <property type="project" value="UniProtKB-SubCell"/>
</dbReference>
<comment type="similarity">
    <text evidence="1 11">Belongs to the RBM8A family.</text>
</comment>
<evidence type="ECO:0000256" key="11">
    <source>
        <dbReference type="RuleBase" id="RU361239"/>
    </source>
</evidence>
<dbReference type="GO" id="GO:0003729">
    <property type="term" value="F:mRNA binding"/>
    <property type="evidence" value="ECO:0007669"/>
    <property type="project" value="InterPro"/>
</dbReference>
<dbReference type="InterPro" id="IPR012677">
    <property type="entry name" value="Nucleotide-bd_a/b_plait_sf"/>
</dbReference>